<name>A0A9D4AMI8_9SAUR</name>
<reference evidence="1" key="1">
    <citation type="submission" date="2021-09" db="EMBL/GenBank/DDBJ databases">
        <title>The genome of Mauremys mutica provides insights into the evolution of semi-aquatic lifestyle.</title>
        <authorList>
            <person name="Gong S."/>
            <person name="Gao Y."/>
        </authorList>
    </citation>
    <scope>NUCLEOTIDE SEQUENCE</scope>
    <source>
        <strain evidence="1">MM-2020</strain>
        <tissue evidence="1">Muscle</tissue>
    </source>
</reference>
<dbReference type="Proteomes" id="UP000827986">
    <property type="component" value="Unassembled WGS sequence"/>
</dbReference>
<dbReference type="AlphaFoldDB" id="A0A9D4AMI8"/>
<keyword evidence="2" id="KW-1185">Reference proteome</keyword>
<evidence type="ECO:0000313" key="2">
    <source>
        <dbReference type="Proteomes" id="UP000827986"/>
    </source>
</evidence>
<accession>A0A9D4AMI8</accession>
<protein>
    <submittedName>
        <fullName evidence="1">Uncharacterized protein</fullName>
    </submittedName>
</protein>
<proteinExistence type="predicted"/>
<sequence length="104" mass="11517">MLISPAGESLAHRFLLTVPQIKGSHKLPSVALLLELKAASNILRAYSALKKNKKKKVLSQNFDTGTAEVILEQATPHLLTSWRLIGNSLKTSLECLQLFLEWHG</sequence>
<organism evidence="1 2">
    <name type="scientific">Mauremys mutica</name>
    <name type="common">yellowpond turtle</name>
    <dbReference type="NCBI Taxonomy" id="74926"/>
    <lineage>
        <taxon>Eukaryota</taxon>
        <taxon>Metazoa</taxon>
        <taxon>Chordata</taxon>
        <taxon>Craniata</taxon>
        <taxon>Vertebrata</taxon>
        <taxon>Euteleostomi</taxon>
        <taxon>Archelosauria</taxon>
        <taxon>Testudinata</taxon>
        <taxon>Testudines</taxon>
        <taxon>Cryptodira</taxon>
        <taxon>Durocryptodira</taxon>
        <taxon>Testudinoidea</taxon>
        <taxon>Geoemydidae</taxon>
        <taxon>Geoemydinae</taxon>
        <taxon>Mauremys</taxon>
    </lineage>
</organism>
<evidence type="ECO:0000313" key="1">
    <source>
        <dbReference type="EMBL" id="KAH1167097.1"/>
    </source>
</evidence>
<gene>
    <name evidence="1" type="ORF">KIL84_016269</name>
</gene>
<dbReference type="EMBL" id="JAHDVG010000487">
    <property type="protein sequence ID" value="KAH1167097.1"/>
    <property type="molecule type" value="Genomic_DNA"/>
</dbReference>
<comment type="caution">
    <text evidence="1">The sequence shown here is derived from an EMBL/GenBank/DDBJ whole genome shotgun (WGS) entry which is preliminary data.</text>
</comment>